<comment type="subcellular location">
    <subcellularLocation>
        <location evidence="1">Mitochondrion inner membrane</location>
        <topology evidence="1">Single-pass membrane protein</topology>
        <orientation evidence="1">Matrix side</orientation>
    </subcellularLocation>
</comment>
<evidence type="ECO:0000256" key="6">
    <source>
        <dbReference type="ARBA" id="ARBA00022792"/>
    </source>
</evidence>
<keyword evidence="8 12" id="KW-1133">Transmembrane helix</keyword>
<feature type="transmembrane region" description="Helical" evidence="12">
    <location>
        <begin position="39"/>
        <end position="55"/>
    </location>
</feature>
<dbReference type="RefSeq" id="XP_025414137.1">
    <property type="nucleotide sequence ID" value="XM_025558352.1"/>
</dbReference>
<dbReference type="Pfam" id="PF06374">
    <property type="entry name" value="NDUF_C2"/>
    <property type="match status" value="1"/>
</dbReference>
<evidence type="ECO:0000313" key="13">
    <source>
        <dbReference type="EMBL" id="MBY78216.1"/>
    </source>
</evidence>
<evidence type="ECO:0000256" key="7">
    <source>
        <dbReference type="ARBA" id="ARBA00022982"/>
    </source>
</evidence>
<dbReference type="Proteomes" id="UP000694846">
    <property type="component" value="Unplaced"/>
</dbReference>
<reference evidence="13" key="1">
    <citation type="submission" date="2018-04" db="EMBL/GenBank/DDBJ databases">
        <title>Transcriptome assembly of Sipha flava.</title>
        <authorList>
            <person name="Scully E.D."/>
            <person name="Geib S.M."/>
            <person name="Palmer N.A."/>
            <person name="Koch K."/>
            <person name="Bradshaw J."/>
            <person name="Heng-Moss T."/>
            <person name="Sarath G."/>
        </authorList>
    </citation>
    <scope>NUCLEOTIDE SEQUENCE</scope>
</reference>
<evidence type="ECO:0000256" key="1">
    <source>
        <dbReference type="ARBA" id="ARBA00004298"/>
    </source>
</evidence>
<dbReference type="OrthoDB" id="6329847at2759"/>
<dbReference type="GO" id="GO:0005743">
    <property type="term" value="C:mitochondrial inner membrane"/>
    <property type="evidence" value="ECO:0007669"/>
    <property type="project" value="UniProtKB-SubCell"/>
</dbReference>
<evidence type="ECO:0000256" key="12">
    <source>
        <dbReference type="SAM" id="Phobius"/>
    </source>
</evidence>
<evidence type="ECO:0000256" key="2">
    <source>
        <dbReference type="ARBA" id="ARBA00008674"/>
    </source>
</evidence>
<protein>
    <recommendedName>
        <fullName evidence="11">NADH dehydrogenase [ubiquinone] 1 subunit C2</fullName>
    </recommendedName>
</protein>
<keyword evidence="3 11" id="KW-0813">Transport</keyword>
<dbReference type="InterPro" id="IPR009423">
    <property type="entry name" value="NDUC2"/>
</dbReference>
<evidence type="ECO:0000256" key="8">
    <source>
        <dbReference type="ARBA" id="ARBA00022989"/>
    </source>
</evidence>
<organism evidence="13">
    <name type="scientific">Sipha flava</name>
    <name type="common">yellow sugarcane aphid</name>
    <dbReference type="NCBI Taxonomy" id="143950"/>
    <lineage>
        <taxon>Eukaryota</taxon>
        <taxon>Metazoa</taxon>
        <taxon>Ecdysozoa</taxon>
        <taxon>Arthropoda</taxon>
        <taxon>Hexapoda</taxon>
        <taxon>Insecta</taxon>
        <taxon>Pterygota</taxon>
        <taxon>Neoptera</taxon>
        <taxon>Paraneoptera</taxon>
        <taxon>Hemiptera</taxon>
        <taxon>Sternorrhyncha</taxon>
        <taxon>Aphidomorpha</taxon>
        <taxon>Aphidoidea</taxon>
        <taxon>Aphididae</taxon>
        <taxon>Sipha</taxon>
    </lineage>
</organism>
<reference evidence="15" key="2">
    <citation type="submission" date="2025-04" db="UniProtKB">
        <authorList>
            <consortium name="RefSeq"/>
        </authorList>
    </citation>
    <scope>IDENTIFICATION</scope>
    <source>
        <tissue evidence="15">Whole body</tissue>
    </source>
</reference>
<evidence type="ECO:0000256" key="3">
    <source>
        <dbReference type="ARBA" id="ARBA00022448"/>
    </source>
</evidence>
<dbReference type="PANTHER" id="PTHR13099">
    <property type="entry name" value="NADH-UBIQUINONE OXIDOREDUCTASE SUBUNIT B14.5B"/>
    <property type="match status" value="1"/>
</dbReference>
<keyword evidence="5 12" id="KW-0812">Transmembrane</keyword>
<evidence type="ECO:0000256" key="4">
    <source>
        <dbReference type="ARBA" id="ARBA00022660"/>
    </source>
</evidence>
<gene>
    <name evidence="13" type="primary">NDUFC2</name>
    <name evidence="15" type="synonym">LOC112686162</name>
    <name evidence="13" type="ORF">g.13943</name>
</gene>
<evidence type="ECO:0000256" key="9">
    <source>
        <dbReference type="ARBA" id="ARBA00023128"/>
    </source>
</evidence>
<keyword evidence="6 11" id="KW-0999">Mitochondrion inner membrane</keyword>
<dbReference type="EMBL" id="GGMS01009013">
    <property type="protein sequence ID" value="MBY78216.1"/>
    <property type="molecule type" value="Transcribed_RNA"/>
</dbReference>
<dbReference type="GO" id="GO:0006120">
    <property type="term" value="P:mitochondrial electron transport, NADH to ubiquinone"/>
    <property type="evidence" value="ECO:0007669"/>
    <property type="project" value="InterPro"/>
</dbReference>
<name>A0A2S2QKE7_9HEMI</name>
<dbReference type="PANTHER" id="PTHR13099:SF0">
    <property type="entry name" value="NADH DEHYDROGENASE [UBIQUINONE] 1 SUBUNIT C2-RELATED"/>
    <property type="match status" value="1"/>
</dbReference>
<dbReference type="PIRSF" id="PIRSF017834">
    <property type="entry name" value="NADH-UbQ_OxRdtase_b14.5b"/>
    <property type="match status" value="1"/>
</dbReference>
<proteinExistence type="inferred from homology"/>
<keyword evidence="7 11" id="KW-0249">Electron transport</keyword>
<dbReference type="AlphaFoldDB" id="A0A2S2QKE7"/>
<evidence type="ECO:0000256" key="11">
    <source>
        <dbReference type="PIRNR" id="PIRNR017834"/>
    </source>
</evidence>
<keyword evidence="10 11" id="KW-0472">Membrane</keyword>
<evidence type="ECO:0000313" key="14">
    <source>
        <dbReference type="Proteomes" id="UP000694846"/>
    </source>
</evidence>
<keyword evidence="4 11" id="KW-0679">Respiratory chain</keyword>
<keyword evidence="9 11" id="KW-0496">Mitochondrion</keyword>
<accession>A0A2S2QKE7</accession>
<evidence type="ECO:0000313" key="15">
    <source>
        <dbReference type="RefSeq" id="XP_025414137.1"/>
    </source>
</evidence>
<comment type="similarity">
    <text evidence="2 11">Belongs to the complex I NDUFC2 subunit family.</text>
</comment>
<comment type="function">
    <text evidence="11">Accessory subunit of the mitochondrial membrane respiratory chain NADH dehydrogenase (Complex I), that is believed not to be involved in catalysis. Complex I functions in the transfer of electrons from NADH to the respiratory chain. The immediate electron acceptor for the enzyme is believed to be ubiquinone.</text>
</comment>
<sequence length="129" mass="14941">MKPIVEYEVATTVDPTPLNLLTNGPDYEKYHSTWLNDKWLPFLGFFVGSGAVWYQDVMARKPIYAGLHVKLGAGIVGAGILYYVNKYRDTYLADKDAMYRHYVQLHPEDFPPPERKKVGEMFKEWVPVR</sequence>
<evidence type="ECO:0000256" key="5">
    <source>
        <dbReference type="ARBA" id="ARBA00022692"/>
    </source>
</evidence>
<feature type="transmembrane region" description="Helical" evidence="12">
    <location>
        <begin position="67"/>
        <end position="84"/>
    </location>
</feature>
<keyword evidence="14" id="KW-1185">Reference proteome</keyword>
<evidence type="ECO:0000256" key="10">
    <source>
        <dbReference type="ARBA" id="ARBA00023136"/>
    </source>
</evidence>